<keyword evidence="1" id="KW-1133">Transmembrane helix</keyword>
<evidence type="ECO:0000313" key="5">
    <source>
        <dbReference type="Proteomes" id="UP000297706"/>
    </source>
</evidence>
<dbReference type="PANTHER" id="PTHR30373">
    <property type="entry name" value="UPF0603 PROTEIN YGCG"/>
    <property type="match status" value="1"/>
</dbReference>
<dbReference type="EMBL" id="PQVH01000009">
    <property type="protein sequence ID" value="TFW71236.1"/>
    <property type="molecule type" value="Genomic_DNA"/>
</dbReference>
<dbReference type="Gene3D" id="3.10.310.50">
    <property type="match status" value="1"/>
</dbReference>
<name>A0A4Y9VRC1_9PROT</name>
<evidence type="ECO:0000259" key="3">
    <source>
        <dbReference type="Pfam" id="PF04536"/>
    </source>
</evidence>
<keyword evidence="2" id="KW-0732">Signal</keyword>
<feature type="transmembrane region" description="Helical" evidence="1">
    <location>
        <begin position="212"/>
        <end position="240"/>
    </location>
</feature>
<dbReference type="AlphaFoldDB" id="A0A4Y9VRC1"/>
<protein>
    <recommendedName>
        <fullName evidence="3">TPM domain-containing protein</fullName>
    </recommendedName>
</protein>
<dbReference type="InterPro" id="IPR007621">
    <property type="entry name" value="TPM_dom"/>
</dbReference>
<proteinExistence type="predicted"/>
<comment type="caution">
    <text evidence="4">The sequence shown here is derived from an EMBL/GenBank/DDBJ whole genome shotgun (WGS) entry which is preliminary data.</text>
</comment>
<reference evidence="4 5" key="1">
    <citation type="submission" date="2018-02" db="EMBL/GenBank/DDBJ databases">
        <title>A novel lanthanide dependent methylotroph, Methylotenera sp. La3113.</title>
        <authorList>
            <person name="Lv H."/>
            <person name="Tani A."/>
        </authorList>
    </citation>
    <scope>NUCLEOTIDE SEQUENCE [LARGE SCALE GENOMIC DNA]</scope>
    <source>
        <strain evidence="4 5">La3113</strain>
    </source>
</reference>
<dbReference type="PANTHER" id="PTHR30373:SF2">
    <property type="entry name" value="UPF0603 PROTEIN YGCG"/>
    <property type="match status" value="1"/>
</dbReference>
<accession>A0A4Y9VRC1</accession>
<keyword evidence="5" id="KW-1185">Reference proteome</keyword>
<evidence type="ECO:0000256" key="2">
    <source>
        <dbReference type="SAM" id="SignalP"/>
    </source>
</evidence>
<feature type="signal peptide" evidence="2">
    <location>
        <begin position="1"/>
        <end position="24"/>
    </location>
</feature>
<keyword evidence="1" id="KW-0472">Membrane</keyword>
<feature type="chain" id="PRO_5021492904" description="TPM domain-containing protein" evidence="2">
    <location>
        <begin position="25"/>
        <end position="280"/>
    </location>
</feature>
<evidence type="ECO:0000256" key="1">
    <source>
        <dbReference type="SAM" id="Phobius"/>
    </source>
</evidence>
<dbReference type="OrthoDB" id="9810918at2"/>
<feature type="transmembrane region" description="Helical" evidence="1">
    <location>
        <begin position="181"/>
        <end position="200"/>
    </location>
</feature>
<dbReference type="Pfam" id="PF04536">
    <property type="entry name" value="TPM_phosphatase"/>
    <property type="match status" value="1"/>
</dbReference>
<organism evidence="4 5">
    <name type="scientific">Methylotenera oryzisoli</name>
    <dbReference type="NCBI Taxonomy" id="2080758"/>
    <lineage>
        <taxon>Bacteria</taxon>
        <taxon>Pseudomonadati</taxon>
        <taxon>Pseudomonadota</taxon>
        <taxon>Betaproteobacteria</taxon>
        <taxon>Nitrosomonadales</taxon>
        <taxon>Methylophilaceae</taxon>
        <taxon>Methylotenera</taxon>
    </lineage>
</organism>
<feature type="domain" description="TPM" evidence="3">
    <location>
        <begin position="36"/>
        <end position="158"/>
    </location>
</feature>
<evidence type="ECO:0000313" key="4">
    <source>
        <dbReference type="EMBL" id="TFW71236.1"/>
    </source>
</evidence>
<dbReference type="Proteomes" id="UP000297706">
    <property type="component" value="Unassembled WGS sequence"/>
</dbReference>
<gene>
    <name evidence="4" type="ORF">C3Y98_07615</name>
</gene>
<keyword evidence="1" id="KW-0812">Transmembrane</keyword>
<sequence>MFSFFRASLFALCMMLFASLNVHAELAPIPTLQHRVTDLTQTLSPEQQSALEQKIAAFEREKGSQIAVLIVATTQPEVIEQYSIRVVQAWKLGREKEDDGVLLLVAKDDRKMRIEVGYGLEGAIPDLIAKRVITEIMAPSFKQGDFYGGITKAVDALIGLIAGEQLPVPVKQNNQSGFSDLLPLLLVGGLILGSILRAVFGDFFGGVLNGGIIAVLAWFFGIALLIALLLGIVAFILTLIGPSGLGQLGGGSYGGSGGHSDSWSGGGGGGFGGGGASGDW</sequence>